<keyword evidence="2" id="KW-1185">Reference proteome</keyword>
<protein>
    <submittedName>
        <fullName evidence="1">Uncharacterized protein</fullName>
    </submittedName>
</protein>
<reference evidence="1" key="1">
    <citation type="submission" date="2020-07" db="EMBL/GenBank/DDBJ databases">
        <title>Highly diverse flavobacterial phages as mortality factor during North Sea spring blooms.</title>
        <authorList>
            <person name="Bartlau N."/>
            <person name="Wichels A."/>
            <person name="Krohne G."/>
            <person name="Adriaenssens E.M."/>
            <person name="Heins A."/>
            <person name="Fuchs B.M."/>
            <person name="Amann R."/>
            <person name="Moraru C."/>
        </authorList>
    </citation>
    <scope>NUCLEOTIDE SEQUENCE</scope>
</reference>
<evidence type="ECO:0000313" key="2">
    <source>
        <dbReference type="Proteomes" id="UP000693777"/>
    </source>
</evidence>
<organism evidence="1 2">
    <name type="scientific">Winogradskyella phage Peternella_1</name>
    <dbReference type="NCBI Taxonomy" id="2745699"/>
    <lineage>
        <taxon>Viruses</taxon>
        <taxon>Duplodnaviria</taxon>
        <taxon>Heunggongvirae</taxon>
        <taxon>Uroviricota</taxon>
        <taxon>Caudoviricetes</taxon>
        <taxon>Winoviridae</taxon>
        <taxon>Peternellavirus</taxon>
        <taxon>Peternellavirus peternella</taxon>
    </lineage>
</organism>
<name>A0A8E5EC50_9CAUD</name>
<dbReference type="EMBL" id="MT732475">
    <property type="protein sequence ID" value="QQV91557.1"/>
    <property type="molecule type" value="Genomic_DNA"/>
</dbReference>
<sequence length="60" mass="7026">MLKQMLEEQLAEYEAQAEANKKEFLRLMYAKKDEQAKEVAKKGAGIIMMRDHTKREIAKL</sequence>
<gene>
    <name evidence="1" type="ORF">Peternella1_21</name>
</gene>
<accession>A0A8E5EC50</accession>
<dbReference type="Proteomes" id="UP000693777">
    <property type="component" value="Segment"/>
</dbReference>
<proteinExistence type="predicted"/>
<evidence type="ECO:0000313" key="1">
    <source>
        <dbReference type="EMBL" id="QQV91557.1"/>
    </source>
</evidence>